<dbReference type="GO" id="GO:0005737">
    <property type="term" value="C:cytoplasm"/>
    <property type="evidence" value="ECO:0007669"/>
    <property type="project" value="TreeGrafter"/>
</dbReference>
<dbReference type="InterPro" id="IPR002110">
    <property type="entry name" value="Ankyrin_rpt"/>
</dbReference>
<dbReference type="PROSITE" id="PS50088">
    <property type="entry name" value="ANK_REPEAT"/>
    <property type="match status" value="9"/>
</dbReference>
<dbReference type="Proteomes" id="UP000005207">
    <property type="component" value="Linkage group LG19"/>
</dbReference>
<dbReference type="GO" id="GO:0016567">
    <property type="term" value="P:protein ubiquitination"/>
    <property type="evidence" value="ECO:0007669"/>
    <property type="project" value="UniProtKB-UniPathway"/>
</dbReference>
<dbReference type="UniPathway" id="UPA00143"/>
<feature type="region of interest" description="Disordered" evidence="5">
    <location>
        <begin position="24"/>
        <end position="44"/>
    </location>
</feature>
<protein>
    <submittedName>
        <fullName evidence="7">Ankyrin repeat and SOCS box containing 2b</fullName>
    </submittedName>
</protein>
<feature type="repeat" description="ANK" evidence="4">
    <location>
        <begin position="348"/>
        <end position="380"/>
    </location>
</feature>
<dbReference type="OMA" id="SMLPLNC"/>
<dbReference type="FunFam" id="1.10.750.20:FF:000001">
    <property type="entry name" value="Ankyrin repeat and SOCS box containing 1"/>
    <property type="match status" value="1"/>
</dbReference>
<proteinExistence type="predicted"/>
<dbReference type="SUPFAM" id="SSF158235">
    <property type="entry name" value="SOCS box-like"/>
    <property type="match status" value="1"/>
</dbReference>
<dbReference type="SUPFAM" id="SSF48403">
    <property type="entry name" value="Ankyrin repeat"/>
    <property type="match status" value="2"/>
</dbReference>
<feature type="repeat" description="ANK" evidence="4">
    <location>
        <begin position="241"/>
        <end position="273"/>
    </location>
</feature>
<dbReference type="PROSITE" id="PS50297">
    <property type="entry name" value="ANK_REP_REGION"/>
    <property type="match status" value="8"/>
</dbReference>
<feature type="repeat" description="ANK" evidence="4">
    <location>
        <begin position="274"/>
        <end position="306"/>
    </location>
</feature>
<dbReference type="PRINTS" id="PR01415">
    <property type="entry name" value="ANKYRIN"/>
</dbReference>
<keyword evidence="8" id="KW-1185">Reference proteome</keyword>
<feature type="domain" description="SOCS box" evidence="6">
    <location>
        <begin position="590"/>
        <end position="628"/>
    </location>
</feature>
<evidence type="ECO:0000256" key="3">
    <source>
        <dbReference type="ARBA" id="ARBA00023043"/>
    </source>
</evidence>
<feature type="compositionally biased region" description="Acidic residues" evidence="5">
    <location>
        <begin position="34"/>
        <end position="44"/>
    </location>
</feature>
<keyword evidence="2" id="KW-0677">Repeat</keyword>
<dbReference type="InParanoid" id="I3KW81"/>
<accession>I3KW81</accession>
<evidence type="ECO:0000256" key="1">
    <source>
        <dbReference type="ARBA" id="ARBA00004906"/>
    </source>
</evidence>
<gene>
    <name evidence="7" type="primary">asb2</name>
</gene>
<feature type="repeat" description="ANK" evidence="4">
    <location>
        <begin position="306"/>
        <end position="338"/>
    </location>
</feature>
<dbReference type="Gene3D" id="1.25.40.20">
    <property type="entry name" value="Ankyrin repeat-containing domain"/>
    <property type="match status" value="3"/>
</dbReference>
<dbReference type="GO" id="GO:0005634">
    <property type="term" value="C:nucleus"/>
    <property type="evidence" value="ECO:0007669"/>
    <property type="project" value="TreeGrafter"/>
</dbReference>
<feature type="repeat" description="ANK" evidence="4">
    <location>
        <begin position="208"/>
        <end position="240"/>
    </location>
</feature>
<feature type="repeat" description="ANK" evidence="4">
    <location>
        <begin position="109"/>
        <end position="141"/>
    </location>
</feature>
<dbReference type="PROSITE" id="PS50225">
    <property type="entry name" value="SOCS"/>
    <property type="match status" value="1"/>
</dbReference>
<feature type="repeat" description="ANK" evidence="4">
    <location>
        <begin position="378"/>
        <end position="410"/>
    </location>
</feature>
<reference evidence="7" key="2">
    <citation type="submission" date="2025-08" db="UniProtKB">
        <authorList>
            <consortium name="Ensembl"/>
        </authorList>
    </citation>
    <scope>IDENTIFICATION</scope>
</reference>
<evidence type="ECO:0000259" key="6">
    <source>
        <dbReference type="PROSITE" id="PS50225"/>
    </source>
</evidence>
<dbReference type="GeneTree" id="ENSGT00940000155490"/>
<dbReference type="InterPro" id="IPR050745">
    <property type="entry name" value="Multifunctional_regulatory"/>
</dbReference>
<dbReference type="CDD" id="cd03716">
    <property type="entry name" value="SOCS_ASB_like"/>
    <property type="match status" value="1"/>
</dbReference>
<dbReference type="SMART" id="SM00969">
    <property type="entry name" value="SOCS_box"/>
    <property type="match status" value="1"/>
</dbReference>
<dbReference type="Pfam" id="PF07525">
    <property type="entry name" value="SOCS_box"/>
    <property type="match status" value="1"/>
</dbReference>
<reference evidence="8" key="1">
    <citation type="submission" date="2012-01" db="EMBL/GenBank/DDBJ databases">
        <title>The Genome Sequence of Oreochromis niloticus (Nile Tilapia).</title>
        <authorList>
            <consortium name="Broad Institute Genome Assembly Team"/>
            <consortium name="Broad Institute Sequencing Platform"/>
            <person name="Di Palma F."/>
            <person name="Johnson J."/>
            <person name="Lander E.S."/>
            <person name="Lindblad-Toh K."/>
        </authorList>
    </citation>
    <scope>NUCLEOTIDE SEQUENCE [LARGE SCALE GENOMIC DNA]</scope>
</reference>
<keyword evidence="3 4" id="KW-0040">ANK repeat</keyword>
<evidence type="ECO:0000256" key="2">
    <source>
        <dbReference type="ARBA" id="ARBA00022737"/>
    </source>
</evidence>
<dbReference type="SMART" id="SM00248">
    <property type="entry name" value="ANK"/>
    <property type="match status" value="11"/>
</dbReference>
<dbReference type="AlphaFoldDB" id="I3KW81"/>
<reference evidence="7" key="3">
    <citation type="submission" date="2025-09" db="UniProtKB">
        <authorList>
            <consortium name="Ensembl"/>
        </authorList>
    </citation>
    <scope>IDENTIFICATION</scope>
</reference>
<evidence type="ECO:0000313" key="8">
    <source>
        <dbReference type="Proteomes" id="UP000005207"/>
    </source>
</evidence>
<dbReference type="InterPro" id="IPR001496">
    <property type="entry name" value="SOCS_box"/>
</dbReference>
<name>I3KW81_ORENI</name>
<evidence type="ECO:0000313" key="7">
    <source>
        <dbReference type="Ensembl" id="ENSONIP00000025377.2"/>
    </source>
</evidence>
<dbReference type="PANTHER" id="PTHR24189:SF50">
    <property type="entry name" value="ANKYRIN REPEAT AND SOCS BOX PROTEIN 2"/>
    <property type="match status" value="1"/>
</dbReference>
<comment type="pathway">
    <text evidence="1">Protein modification; protein ubiquitination.</text>
</comment>
<feature type="repeat" description="ANK" evidence="4">
    <location>
        <begin position="175"/>
        <end position="207"/>
    </location>
</feature>
<dbReference type="InterPro" id="IPR036036">
    <property type="entry name" value="SOCS_box-like_dom_sf"/>
</dbReference>
<dbReference type="GO" id="GO:2000812">
    <property type="term" value="P:regulation of barbed-end actin filament capping"/>
    <property type="evidence" value="ECO:0007669"/>
    <property type="project" value="TreeGrafter"/>
</dbReference>
<organism evidence="7 8">
    <name type="scientific">Oreochromis niloticus</name>
    <name type="common">Nile tilapia</name>
    <name type="synonym">Tilapia nilotica</name>
    <dbReference type="NCBI Taxonomy" id="8128"/>
    <lineage>
        <taxon>Eukaryota</taxon>
        <taxon>Metazoa</taxon>
        <taxon>Chordata</taxon>
        <taxon>Craniata</taxon>
        <taxon>Vertebrata</taxon>
        <taxon>Euteleostomi</taxon>
        <taxon>Actinopterygii</taxon>
        <taxon>Neopterygii</taxon>
        <taxon>Teleostei</taxon>
        <taxon>Neoteleostei</taxon>
        <taxon>Acanthomorphata</taxon>
        <taxon>Ovalentaria</taxon>
        <taxon>Cichlomorphae</taxon>
        <taxon>Cichliformes</taxon>
        <taxon>Cichlidae</taxon>
        <taxon>African cichlids</taxon>
        <taxon>Pseudocrenilabrinae</taxon>
        <taxon>Oreochromini</taxon>
        <taxon>Oreochromis</taxon>
    </lineage>
</organism>
<evidence type="ECO:0000256" key="4">
    <source>
        <dbReference type="PROSITE-ProRule" id="PRU00023"/>
    </source>
</evidence>
<dbReference type="Ensembl" id="ENSONIT00000025398.2">
    <property type="protein sequence ID" value="ENSONIP00000025377.2"/>
    <property type="gene ID" value="ENSONIG00000020141.2"/>
</dbReference>
<dbReference type="Gene3D" id="1.10.750.20">
    <property type="entry name" value="SOCS box"/>
    <property type="match status" value="1"/>
</dbReference>
<dbReference type="InterPro" id="IPR036770">
    <property type="entry name" value="Ankyrin_rpt-contain_sf"/>
</dbReference>
<sequence length="628" mass="68344">MTKFSYSDYLSQFRYAGNNAVSRLRGDRRRGDNESDGTSEPEDVDPVVCAIKRGDVETVKNLTASSHWVLKENNDGWIPLHDAAYCGQAECLKTLLRALPGSVDKRTLHEQTALLLAVSCEHLACVQCLLEAGADPDISSKSKETPLYKACELENIDMVNLLLSYGATVNQRCAQGWTALHEAVSRNNTEICEILLRAGAIINPSNTYTIAPLVVAAQQGQMRALCYLIEKGADVNMQTCDGVTALHEASKNGHTEIAAFLLTKNADANKPTSSGLLPLHIAAQYGHDKIVSLLVSVTSRAMLRHSWISPLHLAAEHNRHTVAAVLLKTGADVNATLPHSHSIKYADRRTTALYFAIANGSTETAEVLLNAGASLSLDPVSPLLMAVRQGCVSTVSLLLERGADVNASIPTCTTTFPALVALCLNNLPLLKCLLDNGCDALSCFTCAYGSAPHPAAGQSNIITAGSNGYALQNGSMLPLNCNEPSETITQFCEWISTPVMSKWAGPVIDLLLEYVGHVQLCSKLTELLDSREEWHVVKRKLCKYQMETCLFHSFLSCPHTCVECKCGPQGSKRQASLSFLFVLSLVSPCPLLHLCRLKIRTQMEGHRLRSITSLPLPNRLIRYLSHVD</sequence>
<feature type="repeat" description="ANK" evidence="4">
    <location>
        <begin position="142"/>
        <end position="174"/>
    </location>
</feature>
<dbReference type="PANTHER" id="PTHR24189">
    <property type="entry name" value="MYOTROPHIN"/>
    <property type="match status" value="1"/>
</dbReference>
<evidence type="ECO:0000256" key="5">
    <source>
        <dbReference type="SAM" id="MobiDB-lite"/>
    </source>
</evidence>
<dbReference type="Pfam" id="PF12796">
    <property type="entry name" value="Ank_2"/>
    <property type="match status" value="4"/>
</dbReference>
<dbReference type="GO" id="GO:0035556">
    <property type="term" value="P:intracellular signal transduction"/>
    <property type="evidence" value="ECO:0007669"/>
    <property type="project" value="InterPro"/>
</dbReference>